<accession>A0A0W0FFV7</accession>
<proteinExistence type="predicted"/>
<name>A0A0W0FFV7_MONRR</name>
<protein>
    <submittedName>
        <fullName evidence="1">Uncharacterized protein</fullName>
    </submittedName>
</protein>
<reference evidence="1 2" key="1">
    <citation type="submission" date="2015-12" db="EMBL/GenBank/DDBJ databases">
        <title>Draft genome sequence of Moniliophthora roreri, the causal agent of frosty pod rot of cacao.</title>
        <authorList>
            <person name="Aime M.C."/>
            <person name="Diaz-Valderrama J.R."/>
            <person name="Kijpornyongpan T."/>
            <person name="Phillips-Mora W."/>
        </authorList>
    </citation>
    <scope>NUCLEOTIDE SEQUENCE [LARGE SCALE GENOMIC DNA]</scope>
    <source>
        <strain evidence="1 2">MCA 2952</strain>
    </source>
</reference>
<evidence type="ECO:0000313" key="2">
    <source>
        <dbReference type="Proteomes" id="UP000054988"/>
    </source>
</evidence>
<gene>
    <name evidence="1" type="ORF">WG66_12196</name>
</gene>
<dbReference type="AlphaFoldDB" id="A0A0W0FFV7"/>
<comment type="caution">
    <text evidence="1">The sequence shown here is derived from an EMBL/GenBank/DDBJ whole genome shotgun (WGS) entry which is preliminary data.</text>
</comment>
<dbReference type="EMBL" id="LATX01002002">
    <property type="protein sequence ID" value="KTB35227.1"/>
    <property type="molecule type" value="Genomic_DNA"/>
</dbReference>
<sequence>MPVSLFFSDEQCMGVPIRFAAAPAAPYGKEQVVHSMLDYSLFFADQQCTGSDVSDNACLCSSPTNSVWVFQSASPPPHTLLAKSRWYTECWITVLLRRSVYRVKPQEMWVTMPVSLFFSDEQCIGSHISFVGEEQVVHRMLDYRSSPTISVQG</sequence>
<evidence type="ECO:0000313" key="1">
    <source>
        <dbReference type="EMBL" id="KTB35227.1"/>
    </source>
</evidence>
<organism evidence="1 2">
    <name type="scientific">Moniliophthora roreri</name>
    <name type="common">Frosty pod rot fungus</name>
    <name type="synonym">Monilia roreri</name>
    <dbReference type="NCBI Taxonomy" id="221103"/>
    <lineage>
        <taxon>Eukaryota</taxon>
        <taxon>Fungi</taxon>
        <taxon>Dikarya</taxon>
        <taxon>Basidiomycota</taxon>
        <taxon>Agaricomycotina</taxon>
        <taxon>Agaricomycetes</taxon>
        <taxon>Agaricomycetidae</taxon>
        <taxon>Agaricales</taxon>
        <taxon>Marasmiineae</taxon>
        <taxon>Marasmiaceae</taxon>
        <taxon>Moniliophthora</taxon>
    </lineage>
</organism>
<dbReference type="Proteomes" id="UP000054988">
    <property type="component" value="Unassembled WGS sequence"/>
</dbReference>